<organism evidence="1 2">
    <name type="scientific">Ensete ventricosum</name>
    <name type="common">Abyssinian banana</name>
    <name type="synonym">Musa ensete</name>
    <dbReference type="NCBI Taxonomy" id="4639"/>
    <lineage>
        <taxon>Eukaryota</taxon>
        <taxon>Viridiplantae</taxon>
        <taxon>Streptophyta</taxon>
        <taxon>Embryophyta</taxon>
        <taxon>Tracheophyta</taxon>
        <taxon>Spermatophyta</taxon>
        <taxon>Magnoliopsida</taxon>
        <taxon>Liliopsida</taxon>
        <taxon>Zingiberales</taxon>
        <taxon>Musaceae</taxon>
        <taxon>Ensete</taxon>
    </lineage>
</organism>
<sequence>MKKCDDHKLYAKSRAKSSFDQFFTHRLENSKYCPFPMIIRPWEVVQAWFREKM</sequence>
<gene>
    <name evidence="1" type="ORF">B296_00034676</name>
</gene>
<evidence type="ECO:0000313" key="1">
    <source>
        <dbReference type="EMBL" id="RRT38224.1"/>
    </source>
</evidence>
<accession>A0A426XFI7</accession>
<protein>
    <submittedName>
        <fullName evidence="1">Uncharacterized protein</fullName>
    </submittedName>
</protein>
<dbReference type="Proteomes" id="UP000287651">
    <property type="component" value="Unassembled WGS sequence"/>
</dbReference>
<evidence type="ECO:0000313" key="2">
    <source>
        <dbReference type="Proteomes" id="UP000287651"/>
    </source>
</evidence>
<comment type="caution">
    <text evidence="1">The sequence shown here is derived from an EMBL/GenBank/DDBJ whole genome shotgun (WGS) entry which is preliminary data.</text>
</comment>
<proteinExistence type="predicted"/>
<name>A0A426XFI7_ENSVE</name>
<reference evidence="1 2" key="1">
    <citation type="journal article" date="2014" name="Agronomy (Basel)">
        <title>A Draft Genome Sequence for Ensete ventricosum, the Drought-Tolerant Tree Against Hunger.</title>
        <authorList>
            <person name="Harrison J."/>
            <person name="Moore K.A."/>
            <person name="Paszkiewicz K."/>
            <person name="Jones T."/>
            <person name="Grant M."/>
            <person name="Ambacheew D."/>
            <person name="Muzemil S."/>
            <person name="Studholme D.J."/>
        </authorList>
    </citation>
    <scope>NUCLEOTIDE SEQUENCE [LARGE SCALE GENOMIC DNA]</scope>
</reference>
<dbReference type="EMBL" id="AMZH03021412">
    <property type="protein sequence ID" value="RRT38224.1"/>
    <property type="molecule type" value="Genomic_DNA"/>
</dbReference>
<dbReference type="AlphaFoldDB" id="A0A426XFI7"/>